<keyword evidence="2" id="KW-0812">Transmembrane</keyword>
<feature type="domain" description="DUF7703" evidence="3">
    <location>
        <begin position="27"/>
        <end position="256"/>
    </location>
</feature>
<gene>
    <name evidence="4" type="ORF">JMJ35_007066</name>
</gene>
<protein>
    <recommendedName>
        <fullName evidence="3">DUF7703 domain-containing protein</fullName>
    </recommendedName>
</protein>
<name>A0AA39QZ44_9LECA</name>
<dbReference type="PANTHER" id="PTHR37013">
    <property type="entry name" value="INTEGRAL MEMBRANE PROTEIN (AFU_ORTHOLOGUE AFUA_1G05950)-RELATED"/>
    <property type="match status" value="1"/>
</dbReference>
<dbReference type="AlphaFoldDB" id="A0AA39QZ44"/>
<evidence type="ECO:0000313" key="4">
    <source>
        <dbReference type="EMBL" id="KAK0510634.1"/>
    </source>
</evidence>
<feature type="transmembrane region" description="Helical" evidence="2">
    <location>
        <begin position="88"/>
        <end position="107"/>
    </location>
</feature>
<feature type="region of interest" description="Disordered" evidence="1">
    <location>
        <begin position="335"/>
        <end position="360"/>
    </location>
</feature>
<sequence length="418" mass="46728">MLGKIIERTTAGVTGALPYDPFEYCLIAAGTAIAWAYTIELDLVIFYTFRRRKGLYFWALLVSSWGCTLHALGFILKFLVGTSWLVELPFIEVGWVAMVTGQAFVLYSRLHLVVRNQRTLRYVLIMIIFDAICLHIPTIVFTYGSNSANANFWTPKFNVMERIQLVGFCLQEFVISTVYILATVRLLGSIYHSMTRKVMLQLITINSLCIGMDIILIGLEFSNNYVGEAAIKPMIYSIKLKLEFAVLNQLMGLTKAGFTEENRWRGHENNAHELRERGYAQGSKAEHGESAIPDRKVGTWTTAKVGSFSGNRMSVAHPDQIYATHQVDVITEPKTKDASLTSSTTTAVTVGDHHNTIPPKAKSLMGTTMMAGRNTRISRPDPEGRNHSPSESEKEICRRSIDSEKEGTRWIDGGGVSE</sequence>
<dbReference type="Pfam" id="PF24802">
    <property type="entry name" value="DUF7703"/>
    <property type="match status" value="1"/>
</dbReference>
<keyword evidence="2" id="KW-1133">Transmembrane helix</keyword>
<evidence type="ECO:0000259" key="3">
    <source>
        <dbReference type="Pfam" id="PF24802"/>
    </source>
</evidence>
<evidence type="ECO:0000256" key="2">
    <source>
        <dbReference type="SAM" id="Phobius"/>
    </source>
</evidence>
<evidence type="ECO:0000313" key="5">
    <source>
        <dbReference type="Proteomes" id="UP001166286"/>
    </source>
</evidence>
<dbReference type="PANTHER" id="PTHR37013:SF3">
    <property type="entry name" value="INTEGRAL MEMBRANE PROTEIN (AFU_ORTHOLOGUE AFUA_1G05950)"/>
    <property type="match status" value="1"/>
</dbReference>
<feature type="transmembrane region" description="Helical" evidence="2">
    <location>
        <begin position="26"/>
        <end position="48"/>
    </location>
</feature>
<feature type="region of interest" description="Disordered" evidence="1">
    <location>
        <begin position="373"/>
        <end position="418"/>
    </location>
</feature>
<reference evidence="4" key="1">
    <citation type="submission" date="2023-03" db="EMBL/GenBank/DDBJ databases">
        <title>Complete genome of Cladonia borealis.</title>
        <authorList>
            <person name="Park H."/>
        </authorList>
    </citation>
    <scope>NUCLEOTIDE SEQUENCE</scope>
    <source>
        <strain evidence="4">ANT050790</strain>
    </source>
</reference>
<comment type="caution">
    <text evidence="4">The sequence shown here is derived from an EMBL/GenBank/DDBJ whole genome shotgun (WGS) entry which is preliminary data.</text>
</comment>
<dbReference type="InterPro" id="IPR056120">
    <property type="entry name" value="DUF7703"/>
</dbReference>
<accession>A0AA39QZ44</accession>
<feature type="transmembrane region" description="Helical" evidence="2">
    <location>
        <begin position="55"/>
        <end position="76"/>
    </location>
</feature>
<feature type="transmembrane region" description="Helical" evidence="2">
    <location>
        <begin position="199"/>
        <end position="219"/>
    </location>
</feature>
<organism evidence="4 5">
    <name type="scientific">Cladonia borealis</name>
    <dbReference type="NCBI Taxonomy" id="184061"/>
    <lineage>
        <taxon>Eukaryota</taxon>
        <taxon>Fungi</taxon>
        <taxon>Dikarya</taxon>
        <taxon>Ascomycota</taxon>
        <taxon>Pezizomycotina</taxon>
        <taxon>Lecanoromycetes</taxon>
        <taxon>OSLEUM clade</taxon>
        <taxon>Lecanoromycetidae</taxon>
        <taxon>Lecanorales</taxon>
        <taxon>Lecanorineae</taxon>
        <taxon>Cladoniaceae</taxon>
        <taxon>Cladonia</taxon>
    </lineage>
</organism>
<keyword evidence="2" id="KW-0472">Membrane</keyword>
<evidence type="ECO:0000256" key="1">
    <source>
        <dbReference type="SAM" id="MobiDB-lite"/>
    </source>
</evidence>
<feature type="transmembrane region" description="Helical" evidence="2">
    <location>
        <begin position="163"/>
        <end position="187"/>
    </location>
</feature>
<feature type="compositionally biased region" description="Low complexity" evidence="1">
    <location>
        <begin position="338"/>
        <end position="350"/>
    </location>
</feature>
<feature type="transmembrane region" description="Helical" evidence="2">
    <location>
        <begin position="119"/>
        <end position="143"/>
    </location>
</feature>
<keyword evidence="5" id="KW-1185">Reference proteome</keyword>
<dbReference type="EMBL" id="JAFEKC020000015">
    <property type="protein sequence ID" value="KAK0510634.1"/>
    <property type="molecule type" value="Genomic_DNA"/>
</dbReference>
<dbReference type="Proteomes" id="UP001166286">
    <property type="component" value="Unassembled WGS sequence"/>
</dbReference>
<proteinExistence type="predicted"/>
<feature type="compositionally biased region" description="Basic and acidic residues" evidence="1">
    <location>
        <begin position="378"/>
        <end position="409"/>
    </location>
</feature>